<dbReference type="Gene3D" id="3.40.630.30">
    <property type="match status" value="1"/>
</dbReference>
<reference evidence="4" key="1">
    <citation type="submission" date="2020-10" db="EMBL/GenBank/DDBJ databases">
        <authorList>
            <person name="Gilroy R."/>
        </authorList>
    </citation>
    <scope>NUCLEOTIDE SEQUENCE</scope>
    <source>
        <strain evidence="4">B2-22910</strain>
    </source>
</reference>
<dbReference type="PANTHER" id="PTHR43877:SF2">
    <property type="entry name" value="AMINOALKYLPHOSPHONATE N-ACETYLTRANSFERASE-RELATED"/>
    <property type="match status" value="1"/>
</dbReference>
<keyword evidence="1" id="KW-0808">Transferase</keyword>
<keyword evidence="2" id="KW-0012">Acyltransferase</keyword>
<evidence type="ECO:0000313" key="4">
    <source>
        <dbReference type="EMBL" id="MBO8471373.1"/>
    </source>
</evidence>
<protein>
    <submittedName>
        <fullName evidence="4">GNAT family N-acetyltransferase</fullName>
    </submittedName>
</protein>
<comment type="caution">
    <text evidence="4">The sequence shown here is derived from an EMBL/GenBank/DDBJ whole genome shotgun (WGS) entry which is preliminary data.</text>
</comment>
<proteinExistence type="predicted"/>
<evidence type="ECO:0000313" key="5">
    <source>
        <dbReference type="Proteomes" id="UP000823603"/>
    </source>
</evidence>
<gene>
    <name evidence="4" type="ORF">IAB82_06210</name>
</gene>
<organism evidence="4 5">
    <name type="scientific">Candidatus Cryptobacteroides faecavium</name>
    <dbReference type="NCBI Taxonomy" id="2840762"/>
    <lineage>
        <taxon>Bacteria</taxon>
        <taxon>Pseudomonadati</taxon>
        <taxon>Bacteroidota</taxon>
        <taxon>Bacteroidia</taxon>
        <taxon>Bacteroidales</taxon>
        <taxon>Candidatus Cryptobacteroides</taxon>
    </lineage>
</organism>
<dbReference type="SUPFAM" id="SSF55729">
    <property type="entry name" value="Acyl-CoA N-acyltransferases (Nat)"/>
    <property type="match status" value="1"/>
</dbReference>
<dbReference type="InterPro" id="IPR016181">
    <property type="entry name" value="Acyl_CoA_acyltransferase"/>
</dbReference>
<dbReference type="PROSITE" id="PS51186">
    <property type="entry name" value="GNAT"/>
    <property type="match status" value="1"/>
</dbReference>
<evidence type="ECO:0000256" key="1">
    <source>
        <dbReference type="ARBA" id="ARBA00022679"/>
    </source>
</evidence>
<accession>A0A9D9IGK7</accession>
<evidence type="ECO:0000256" key="2">
    <source>
        <dbReference type="ARBA" id="ARBA00023315"/>
    </source>
</evidence>
<dbReference type="Proteomes" id="UP000823603">
    <property type="component" value="Unassembled WGS sequence"/>
</dbReference>
<dbReference type="AlphaFoldDB" id="A0A9D9IGK7"/>
<dbReference type="EMBL" id="JADIMB010000090">
    <property type="protein sequence ID" value="MBO8471373.1"/>
    <property type="molecule type" value="Genomic_DNA"/>
</dbReference>
<dbReference type="InterPro" id="IPR050832">
    <property type="entry name" value="Bact_Acetyltransf"/>
</dbReference>
<dbReference type="PANTHER" id="PTHR43877">
    <property type="entry name" value="AMINOALKYLPHOSPHONATE N-ACETYLTRANSFERASE-RELATED-RELATED"/>
    <property type="match status" value="1"/>
</dbReference>
<dbReference type="Pfam" id="PF00583">
    <property type="entry name" value="Acetyltransf_1"/>
    <property type="match status" value="1"/>
</dbReference>
<dbReference type="CDD" id="cd04301">
    <property type="entry name" value="NAT_SF"/>
    <property type="match status" value="1"/>
</dbReference>
<sequence length="166" mass="18147">MIRKAELQDLEVLKDMFWTHISGHTEYISHGELQMGVGVARNDGGELVTGPSASGKEYWMKYISGKFSSPDAEIFVSEDDGRVSGFCVTEITEDGAAPFGIICDILVDAASRGRGTGGALLEKALSWLRGRGIEDVYLESGKNNAEAHEFFIRRGFVHVSDVFKLA</sequence>
<name>A0A9D9IGK7_9BACT</name>
<dbReference type="GO" id="GO:0016747">
    <property type="term" value="F:acyltransferase activity, transferring groups other than amino-acyl groups"/>
    <property type="evidence" value="ECO:0007669"/>
    <property type="project" value="InterPro"/>
</dbReference>
<feature type="domain" description="N-acetyltransferase" evidence="3">
    <location>
        <begin position="23"/>
        <end position="166"/>
    </location>
</feature>
<dbReference type="InterPro" id="IPR000182">
    <property type="entry name" value="GNAT_dom"/>
</dbReference>
<reference evidence="4" key="2">
    <citation type="journal article" date="2021" name="PeerJ">
        <title>Extensive microbial diversity within the chicken gut microbiome revealed by metagenomics and culture.</title>
        <authorList>
            <person name="Gilroy R."/>
            <person name="Ravi A."/>
            <person name="Getino M."/>
            <person name="Pursley I."/>
            <person name="Horton D.L."/>
            <person name="Alikhan N.F."/>
            <person name="Baker D."/>
            <person name="Gharbi K."/>
            <person name="Hall N."/>
            <person name="Watson M."/>
            <person name="Adriaenssens E.M."/>
            <person name="Foster-Nyarko E."/>
            <person name="Jarju S."/>
            <person name="Secka A."/>
            <person name="Antonio M."/>
            <person name="Oren A."/>
            <person name="Chaudhuri R.R."/>
            <person name="La Ragione R."/>
            <person name="Hildebrand F."/>
            <person name="Pallen M.J."/>
        </authorList>
    </citation>
    <scope>NUCLEOTIDE SEQUENCE</scope>
    <source>
        <strain evidence="4">B2-22910</strain>
    </source>
</reference>
<evidence type="ECO:0000259" key="3">
    <source>
        <dbReference type="PROSITE" id="PS51186"/>
    </source>
</evidence>